<name>A0ABR7FSK4_9FIRM</name>
<gene>
    <name evidence="1" type="ORF">H8S22_11455</name>
</gene>
<dbReference type="RefSeq" id="WP_006566280.1">
    <property type="nucleotide sequence ID" value="NZ_JACOOS010000013.1"/>
</dbReference>
<evidence type="ECO:0000313" key="1">
    <source>
        <dbReference type="EMBL" id="MBC5678194.1"/>
    </source>
</evidence>
<proteinExistence type="predicted"/>
<protein>
    <submittedName>
        <fullName evidence="1">Chloramphenicol resistance protein</fullName>
    </submittedName>
</protein>
<dbReference type="Proteomes" id="UP000635828">
    <property type="component" value="Unassembled WGS sequence"/>
</dbReference>
<dbReference type="GeneID" id="69468759"/>
<organism evidence="1 2">
    <name type="scientific">Anaerostipes hominis</name>
    <name type="common">ex Liu et al. 2021</name>
    <dbReference type="NCBI Taxonomy" id="2763018"/>
    <lineage>
        <taxon>Bacteria</taxon>
        <taxon>Bacillati</taxon>
        <taxon>Bacillota</taxon>
        <taxon>Clostridia</taxon>
        <taxon>Lachnospirales</taxon>
        <taxon>Lachnospiraceae</taxon>
        <taxon>Anaerostipes</taxon>
    </lineage>
</organism>
<reference evidence="1 2" key="1">
    <citation type="submission" date="2020-08" db="EMBL/GenBank/DDBJ databases">
        <title>Genome public.</title>
        <authorList>
            <person name="Liu C."/>
            <person name="Sun Q."/>
        </authorList>
    </citation>
    <scope>NUCLEOTIDE SEQUENCE [LARGE SCALE GENOMIC DNA]</scope>
    <source>
        <strain evidence="1 2">NSJ-7</strain>
    </source>
</reference>
<evidence type="ECO:0000313" key="2">
    <source>
        <dbReference type="Proteomes" id="UP000635828"/>
    </source>
</evidence>
<keyword evidence="2" id="KW-1185">Reference proteome</keyword>
<comment type="caution">
    <text evidence="1">The sequence shown here is derived from an EMBL/GenBank/DDBJ whole genome shotgun (WGS) entry which is preliminary data.</text>
</comment>
<sequence length="143" mass="16695">MTIVEAIRNIVKQCPYLDEYCKGIGVDYLGSDTTYYSIESVPSQTVLKKDIVGNTKRQHLFNFASRELYGEEVRQNLENIGFFEHFSDWLEQFSEAGEFPELEKGKEAIKIEAITSGYAFDTELDKAKYQIQCRFIYYQERKV</sequence>
<accession>A0ABR7FSK4</accession>
<dbReference type="EMBL" id="JACOOS010000013">
    <property type="protein sequence ID" value="MBC5678194.1"/>
    <property type="molecule type" value="Genomic_DNA"/>
</dbReference>